<reference evidence="1 2" key="1">
    <citation type="submission" date="2019-01" db="EMBL/GenBank/DDBJ databases">
        <authorList>
            <person name="Ferrante I. M."/>
        </authorList>
    </citation>
    <scope>NUCLEOTIDE SEQUENCE [LARGE SCALE GENOMIC DNA]</scope>
    <source>
        <strain evidence="1 2">B856</strain>
    </source>
</reference>
<protein>
    <submittedName>
        <fullName evidence="1">Uncharacterized protein</fullName>
    </submittedName>
</protein>
<accession>A0A448Z212</accession>
<dbReference type="AlphaFoldDB" id="A0A448Z212"/>
<dbReference type="Proteomes" id="UP000291116">
    <property type="component" value="Unassembled WGS sequence"/>
</dbReference>
<organism evidence="1 2">
    <name type="scientific">Pseudo-nitzschia multistriata</name>
    <dbReference type="NCBI Taxonomy" id="183589"/>
    <lineage>
        <taxon>Eukaryota</taxon>
        <taxon>Sar</taxon>
        <taxon>Stramenopiles</taxon>
        <taxon>Ochrophyta</taxon>
        <taxon>Bacillariophyta</taxon>
        <taxon>Bacillariophyceae</taxon>
        <taxon>Bacillariophycidae</taxon>
        <taxon>Bacillariales</taxon>
        <taxon>Bacillariaceae</taxon>
        <taxon>Pseudo-nitzschia</taxon>
    </lineage>
</organism>
<evidence type="ECO:0000313" key="2">
    <source>
        <dbReference type="Proteomes" id="UP000291116"/>
    </source>
</evidence>
<keyword evidence="2" id="KW-1185">Reference proteome</keyword>
<sequence>MLISSIQSSRLLISEVKLPHSFRYCFKRSSTAAAFSGFILRKASDASFANGEIRLTCFLNSVRIPALSISLDEMPTMESIQDDAEGFWPHVFNRRDRIGVIAAVEPKPNFPVIKAVILDWSVSRISGAGRIKSVPTCEYFC</sequence>
<gene>
    <name evidence="1" type="ORF">PSNMU_V1.4_AUG-EV-PASAV3_0027920</name>
</gene>
<dbReference type="EMBL" id="CAACVS010000076">
    <property type="protein sequence ID" value="VEU36045.1"/>
    <property type="molecule type" value="Genomic_DNA"/>
</dbReference>
<evidence type="ECO:0000313" key="1">
    <source>
        <dbReference type="EMBL" id="VEU36045.1"/>
    </source>
</evidence>
<proteinExistence type="predicted"/>
<name>A0A448Z212_9STRA</name>